<evidence type="ECO:0000313" key="2">
    <source>
        <dbReference type="Proteomes" id="UP000299102"/>
    </source>
</evidence>
<organism evidence="1 2">
    <name type="scientific">Eumeta variegata</name>
    <name type="common">Bagworm moth</name>
    <name type="synonym">Eumeta japonica</name>
    <dbReference type="NCBI Taxonomy" id="151549"/>
    <lineage>
        <taxon>Eukaryota</taxon>
        <taxon>Metazoa</taxon>
        <taxon>Ecdysozoa</taxon>
        <taxon>Arthropoda</taxon>
        <taxon>Hexapoda</taxon>
        <taxon>Insecta</taxon>
        <taxon>Pterygota</taxon>
        <taxon>Neoptera</taxon>
        <taxon>Endopterygota</taxon>
        <taxon>Lepidoptera</taxon>
        <taxon>Glossata</taxon>
        <taxon>Ditrysia</taxon>
        <taxon>Tineoidea</taxon>
        <taxon>Psychidae</taxon>
        <taxon>Oiketicinae</taxon>
        <taxon>Eumeta</taxon>
    </lineage>
</organism>
<gene>
    <name evidence="1" type="ORF">EVAR_78855_1</name>
</gene>
<evidence type="ECO:0008006" key="3">
    <source>
        <dbReference type="Google" id="ProtNLM"/>
    </source>
</evidence>
<dbReference type="AlphaFoldDB" id="A0A4C1U2H4"/>
<comment type="caution">
    <text evidence="1">The sequence shown here is derived from an EMBL/GenBank/DDBJ whole genome shotgun (WGS) entry which is preliminary data.</text>
</comment>
<proteinExistence type="predicted"/>
<reference evidence="1 2" key="1">
    <citation type="journal article" date="2019" name="Commun. Biol.">
        <title>The bagworm genome reveals a unique fibroin gene that provides high tensile strength.</title>
        <authorList>
            <person name="Kono N."/>
            <person name="Nakamura H."/>
            <person name="Ohtoshi R."/>
            <person name="Tomita M."/>
            <person name="Numata K."/>
            <person name="Arakawa K."/>
        </authorList>
    </citation>
    <scope>NUCLEOTIDE SEQUENCE [LARGE SCALE GENOMIC DNA]</scope>
</reference>
<dbReference type="SUPFAM" id="SSF56219">
    <property type="entry name" value="DNase I-like"/>
    <property type="match status" value="1"/>
</dbReference>
<dbReference type="OrthoDB" id="5828726at2759"/>
<keyword evidence="2" id="KW-1185">Reference proteome</keyword>
<protein>
    <recommendedName>
        <fullName evidence="3">Endonuclease/exonuclease/phosphatase domain-containing protein</fullName>
    </recommendedName>
</protein>
<dbReference type="Proteomes" id="UP000299102">
    <property type="component" value="Unassembled WGS sequence"/>
</dbReference>
<name>A0A4C1U2H4_EUMVA</name>
<dbReference type="InterPro" id="IPR036691">
    <property type="entry name" value="Endo/exonu/phosph_ase_sf"/>
</dbReference>
<evidence type="ECO:0000313" key="1">
    <source>
        <dbReference type="EMBL" id="GBP20479.1"/>
    </source>
</evidence>
<accession>A0A4C1U2H4</accession>
<sequence length="93" mass="10589">MEPSNEDPSILIGLALTRANEDAAVFASSYQKNYLNVHALNICKPLEERKEFWADVRDILMKCDRNEMVVILGDFNPPSQMGVQRDGYEEVLD</sequence>
<dbReference type="EMBL" id="BGZK01000119">
    <property type="protein sequence ID" value="GBP20479.1"/>
    <property type="molecule type" value="Genomic_DNA"/>
</dbReference>